<dbReference type="VEuPathDB" id="FungiDB:MUCCIDRAFT_154663"/>
<organism evidence="2 3">
    <name type="scientific">Mucor lusitanicus CBS 277.49</name>
    <dbReference type="NCBI Taxonomy" id="747725"/>
    <lineage>
        <taxon>Eukaryota</taxon>
        <taxon>Fungi</taxon>
        <taxon>Fungi incertae sedis</taxon>
        <taxon>Mucoromycota</taxon>
        <taxon>Mucoromycotina</taxon>
        <taxon>Mucoromycetes</taxon>
        <taxon>Mucorales</taxon>
        <taxon>Mucorineae</taxon>
        <taxon>Mucoraceae</taxon>
        <taxon>Mucor</taxon>
    </lineage>
</organism>
<accession>A0A162R1D3</accession>
<sequence>MLVNDTNTKLTFPQHQNACSSSEFTPLSNRHPLHLRTFDSREALERAANGCLKPTPTPIAKRQCS</sequence>
<dbReference type="Proteomes" id="UP000077051">
    <property type="component" value="Unassembled WGS sequence"/>
</dbReference>
<reference evidence="2 3" key="1">
    <citation type="submission" date="2015-06" db="EMBL/GenBank/DDBJ databases">
        <title>Expansion of signal transduction pathways in fungi by whole-genome duplication.</title>
        <authorList>
            <consortium name="DOE Joint Genome Institute"/>
            <person name="Corrochano L.M."/>
            <person name="Kuo A."/>
            <person name="Marcet-Houben M."/>
            <person name="Polaino S."/>
            <person name="Salamov A."/>
            <person name="Villalobos J.M."/>
            <person name="Alvarez M.I."/>
            <person name="Avalos J."/>
            <person name="Benito E.P."/>
            <person name="Benoit I."/>
            <person name="Burger G."/>
            <person name="Camino L.P."/>
            <person name="Canovas D."/>
            <person name="Cerda-Olmedo E."/>
            <person name="Cheng J.-F."/>
            <person name="Dominguez A."/>
            <person name="Elias M."/>
            <person name="Eslava A.P."/>
            <person name="Glaser F."/>
            <person name="Grimwood J."/>
            <person name="Gutierrez G."/>
            <person name="Heitman J."/>
            <person name="Henrissat B."/>
            <person name="Iturriaga E.A."/>
            <person name="Lang B.F."/>
            <person name="Lavin J.L."/>
            <person name="Lee S."/>
            <person name="Li W."/>
            <person name="Lindquist E."/>
            <person name="Lopez-Garcia S."/>
            <person name="Luque E.M."/>
            <person name="Marcos A.T."/>
            <person name="Martin J."/>
            <person name="Mccluskey K."/>
            <person name="Medina H.R."/>
            <person name="Miralles-Duran A."/>
            <person name="Miyazaki A."/>
            <person name="Munoz-Torres E."/>
            <person name="Oguiza J.A."/>
            <person name="Ohm R."/>
            <person name="Olmedo M."/>
            <person name="Orejas M."/>
            <person name="Ortiz-Castellanos L."/>
            <person name="Pisabarro A.G."/>
            <person name="Rodriguez-Romero J."/>
            <person name="Ruiz-Herrera J."/>
            <person name="Ruiz-Vazquez R."/>
            <person name="Sanz C."/>
            <person name="Schackwitz W."/>
            <person name="Schmutz J."/>
            <person name="Shahriari M."/>
            <person name="Shelest E."/>
            <person name="Silva-Franco F."/>
            <person name="Soanes D."/>
            <person name="Syed K."/>
            <person name="Tagua V.G."/>
            <person name="Talbot N.J."/>
            <person name="Thon M."/>
            <person name="De Vries R.P."/>
            <person name="Wiebenga A."/>
            <person name="Yadav J.S."/>
            <person name="Braun E.L."/>
            <person name="Baker S."/>
            <person name="Garre V."/>
            <person name="Horwitz B."/>
            <person name="Torres-Martinez S."/>
            <person name="Idnurm A."/>
            <person name="Herrera-Estrella A."/>
            <person name="Gabaldon T."/>
            <person name="Grigoriev I.V."/>
        </authorList>
    </citation>
    <scope>NUCLEOTIDE SEQUENCE [LARGE SCALE GENOMIC DNA]</scope>
    <source>
        <strain evidence="2 3">CBS 277.49</strain>
    </source>
</reference>
<comment type="caution">
    <text evidence="2">The sequence shown here is derived from an EMBL/GenBank/DDBJ whole genome shotgun (WGS) entry which is preliminary data.</text>
</comment>
<evidence type="ECO:0000313" key="3">
    <source>
        <dbReference type="Proteomes" id="UP000077051"/>
    </source>
</evidence>
<gene>
    <name evidence="2" type="ORF">MUCCIDRAFT_154663</name>
</gene>
<evidence type="ECO:0000256" key="1">
    <source>
        <dbReference type="SAM" id="MobiDB-lite"/>
    </source>
</evidence>
<proteinExistence type="predicted"/>
<protein>
    <submittedName>
        <fullName evidence="2">Uncharacterized protein</fullName>
    </submittedName>
</protein>
<keyword evidence="3" id="KW-1185">Reference proteome</keyword>
<dbReference type="AlphaFoldDB" id="A0A162R1D3"/>
<dbReference type="EMBL" id="AMYB01000001">
    <property type="protein sequence ID" value="OAD07370.1"/>
    <property type="molecule type" value="Genomic_DNA"/>
</dbReference>
<feature type="region of interest" description="Disordered" evidence="1">
    <location>
        <begin position="1"/>
        <end position="26"/>
    </location>
</feature>
<evidence type="ECO:0000313" key="2">
    <source>
        <dbReference type="EMBL" id="OAD07370.1"/>
    </source>
</evidence>
<name>A0A162R1D3_MUCCL</name>